<evidence type="ECO:0000313" key="1">
    <source>
        <dbReference type="EMBL" id="AOM11213.1"/>
    </source>
</evidence>
<reference evidence="1 2" key="1">
    <citation type="submission" date="2016-02" db="EMBL/GenBank/DDBJ databases">
        <title>Comparative analysis of three nematocidal Bacillus thuringiensis strains.</title>
        <authorList>
            <person name="Hollensteiner J."/>
            <person name="Kloesener M."/>
            <person name="Bunk B."/>
            <person name="Sproeer C."/>
            <person name="Rosenstiel P."/>
            <person name="Schulte-Iserlohe R."/>
            <person name="Schulenburg H."/>
            <person name="Liesegang H."/>
        </authorList>
    </citation>
    <scope>NUCLEOTIDE SEQUENCE [LARGE SCALE GENOMIC DNA]</scope>
    <source>
        <strain evidence="1 2">Bt18247</strain>
    </source>
</reference>
<evidence type="ECO:0008006" key="3">
    <source>
        <dbReference type="Google" id="ProtNLM"/>
    </source>
</evidence>
<dbReference type="AlphaFoldDB" id="A0A9W3STN3"/>
<evidence type="ECO:0000313" key="2">
    <source>
        <dbReference type="Proteomes" id="UP000192743"/>
    </source>
</evidence>
<proteinExistence type="predicted"/>
<name>A0A9W3STN3_BACTU</name>
<gene>
    <name evidence="1" type="ORF">BTI247_28240</name>
</gene>
<sequence>MYICPKCLDCFADQYELFEHLTLCGADNDS</sequence>
<protein>
    <recommendedName>
        <fullName evidence="3">C2H2-type domain-containing protein</fullName>
    </recommendedName>
</protein>
<dbReference type="Proteomes" id="UP000192743">
    <property type="component" value="Chromosome"/>
</dbReference>
<accession>A0A9W3STN3</accession>
<dbReference type="EMBL" id="CP015250">
    <property type="protein sequence ID" value="AOM11213.1"/>
    <property type="molecule type" value="Genomic_DNA"/>
</dbReference>
<organism evidence="1 2">
    <name type="scientific">Bacillus thuringiensis Bt18247</name>
    <dbReference type="NCBI Taxonomy" id="1423143"/>
    <lineage>
        <taxon>Bacteria</taxon>
        <taxon>Bacillati</taxon>
        <taxon>Bacillota</taxon>
        <taxon>Bacilli</taxon>
        <taxon>Bacillales</taxon>
        <taxon>Bacillaceae</taxon>
        <taxon>Bacillus</taxon>
        <taxon>Bacillus cereus group</taxon>
    </lineage>
</organism>